<comment type="catalytic activity">
    <reaction evidence="18">
        <text>a CDP-1,2-diacyl-sn-glycerol + myo-inositol = a 1,2-diacyl-sn-glycero-3-phospho-(1D-myo-inositol) + CMP + H(+)</text>
        <dbReference type="Rhea" id="RHEA:11580"/>
        <dbReference type="ChEBI" id="CHEBI:15378"/>
        <dbReference type="ChEBI" id="CHEBI:17268"/>
        <dbReference type="ChEBI" id="CHEBI:57880"/>
        <dbReference type="ChEBI" id="CHEBI:58332"/>
        <dbReference type="ChEBI" id="CHEBI:60377"/>
        <dbReference type="EC" id="2.7.8.11"/>
    </reaction>
</comment>
<dbReference type="Pfam" id="PF01066">
    <property type="entry name" value="CDP-OH_P_transf"/>
    <property type="match status" value="1"/>
</dbReference>
<keyword evidence="15" id="KW-0464">Manganese</keyword>
<evidence type="ECO:0000256" key="18">
    <source>
        <dbReference type="PIRNR" id="PIRNR000848"/>
    </source>
</evidence>
<evidence type="ECO:0000256" key="16">
    <source>
        <dbReference type="ARBA" id="ARBA00023264"/>
    </source>
</evidence>
<evidence type="ECO:0000256" key="3">
    <source>
        <dbReference type="ARBA" id="ARBA00004141"/>
    </source>
</evidence>
<evidence type="ECO:0000313" key="22">
    <source>
        <dbReference type="Proteomes" id="UP001292094"/>
    </source>
</evidence>
<evidence type="ECO:0000256" key="7">
    <source>
        <dbReference type="ARBA" id="ARBA00022679"/>
    </source>
</evidence>
<keyword evidence="13 18" id="KW-0472">Membrane</keyword>
<dbReference type="PANTHER" id="PTHR15362">
    <property type="entry name" value="PHOSPHATIDYLINOSITOL SYNTHASE"/>
    <property type="match status" value="1"/>
</dbReference>
<evidence type="ECO:0000256" key="8">
    <source>
        <dbReference type="ARBA" id="ARBA00022692"/>
    </source>
</evidence>
<evidence type="ECO:0000256" key="14">
    <source>
        <dbReference type="ARBA" id="ARBA00023209"/>
    </source>
</evidence>
<keyword evidence="6 18" id="KW-0444">Lipid biosynthesis</keyword>
<keyword evidence="8 20" id="KW-0812">Transmembrane</keyword>
<evidence type="ECO:0000256" key="12">
    <source>
        <dbReference type="ARBA" id="ARBA00023098"/>
    </source>
</evidence>
<feature type="transmembrane region" description="Helical" evidence="20">
    <location>
        <begin position="165"/>
        <end position="185"/>
    </location>
</feature>
<dbReference type="Proteomes" id="UP001292094">
    <property type="component" value="Unassembled WGS sequence"/>
</dbReference>
<evidence type="ECO:0000256" key="20">
    <source>
        <dbReference type="SAM" id="Phobius"/>
    </source>
</evidence>
<evidence type="ECO:0000256" key="13">
    <source>
        <dbReference type="ARBA" id="ARBA00023136"/>
    </source>
</evidence>
<keyword evidence="10" id="KW-0460">Magnesium</keyword>
<organism evidence="21 22">
    <name type="scientific">Petrolisthes manimaculis</name>
    <dbReference type="NCBI Taxonomy" id="1843537"/>
    <lineage>
        <taxon>Eukaryota</taxon>
        <taxon>Metazoa</taxon>
        <taxon>Ecdysozoa</taxon>
        <taxon>Arthropoda</taxon>
        <taxon>Crustacea</taxon>
        <taxon>Multicrustacea</taxon>
        <taxon>Malacostraca</taxon>
        <taxon>Eumalacostraca</taxon>
        <taxon>Eucarida</taxon>
        <taxon>Decapoda</taxon>
        <taxon>Pleocyemata</taxon>
        <taxon>Anomura</taxon>
        <taxon>Galatheoidea</taxon>
        <taxon>Porcellanidae</taxon>
        <taxon>Petrolisthes</taxon>
    </lineage>
</organism>
<dbReference type="EMBL" id="JAWZYT010006013">
    <property type="protein sequence ID" value="KAK4289039.1"/>
    <property type="molecule type" value="Genomic_DNA"/>
</dbReference>
<keyword evidence="11 20" id="KW-1133">Transmembrane helix</keyword>
<evidence type="ECO:0000256" key="1">
    <source>
        <dbReference type="ARBA" id="ARBA00001936"/>
    </source>
</evidence>
<keyword evidence="14 18" id="KW-0594">Phospholipid biosynthesis</keyword>
<evidence type="ECO:0000313" key="21">
    <source>
        <dbReference type="EMBL" id="KAK4289039.1"/>
    </source>
</evidence>
<dbReference type="Gene3D" id="1.20.120.1760">
    <property type="match status" value="1"/>
</dbReference>
<dbReference type="InterPro" id="IPR043130">
    <property type="entry name" value="CDP-OH_PTrfase_TM_dom"/>
</dbReference>
<dbReference type="GO" id="GO:0046872">
    <property type="term" value="F:metal ion binding"/>
    <property type="evidence" value="ECO:0007669"/>
    <property type="project" value="UniProtKB-KW"/>
</dbReference>
<reference evidence="21" key="1">
    <citation type="submission" date="2023-11" db="EMBL/GenBank/DDBJ databases">
        <title>Genome assemblies of two species of porcelain crab, Petrolisthes cinctipes and Petrolisthes manimaculis (Anomura: Porcellanidae).</title>
        <authorList>
            <person name="Angst P."/>
        </authorList>
    </citation>
    <scope>NUCLEOTIDE SEQUENCE</scope>
    <source>
        <strain evidence="21">PB745_02</strain>
        <tissue evidence="21">Gill</tissue>
    </source>
</reference>
<dbReference type="PROSITE" id="PS00379">
    <property type="entry name" value="CDP_ALCOHOL_P_TRANSF"/>
    <property type="match status" value="1"/>
</dbReference>
<evidence type="ECO:0000256" key="19">
    <source>
        <dbReference type="RuleBase" id="RU003750"/>
    </source>
</evidence>
<dbReference type="InterPro" id="IPR014387">
    <property type="entry name" value="CDP_diag_ino_3_P_euk"/>
</dbReference>
<keyword evidence="9" id="KW-0479">Metal-binding</keyword>
<dbReference type="GO" id="GO:0003881">
    <property type="term" value="F:CDP-diacylglycerol-inositol 3-phosphatidyltransferase activity"/>
    <property type="evidence" value="ECO:0007669"/>
    <property type="project" value="UniProtKB-UniRule"/>
</dbReference>
<dbReference type="EC" id="2.7.8.11" evidence="5 18"/>
<keyword evidence="12 18" id="KW-0443">Lipid metabolism</keyword>
<evidence type="ECO:0000256" key="6">
    <source>
        <dbReference type="ARBA" id="ARBA00022516"/>
    </source>
</evidence>
<protein>
    <recommendedName>
        <fullName evidence="17 18">CDP-diacylglycerol--inositol 3-phosphatidyltransferase</fullName>
        <ecNumber evidence="5 18">2.7.8.11</ecNumber>
    </recommendedName>
</protein>
<dbReference type="GO" id="GO:0016020">
    <property type="term" value="C:membrane"/>
    <property type="evidence" value="ECO:0007669"/>
    <property type="project" value="UniProtKB-SubCell"/>
</dbReference>
<dbReference type="AlphaFoldDB" id="A0AAE1TMS9"/>
<comment type="caution">
    <text evidence="21">The sequence shown here is derived from an EMBL/GenBank/DDBJ whole genome shotgun (WGS) entry which is preliminary data.</text>
</comment>
<dbReference type="InterPro" id="IPR000462">
    <property type="entry name" value="CDP-OH_P_trans"/>
</dbReference>
<dbReference type="InterPro" id="IPR048254">
    <property type="entry name" value="CDP_ALCOHOL_P_TRANSF_CS"/>
</dbReference>
<gene>
    <name evidence="21" type="ORF">Pmani_037970</name>
</gene>
<evidence type="ECO:0000256" key="2">
    <source>
        <dbReference type="ARBA" id="ARBA00001946"/>
    </source>
</evidence>
<accession>A0AAE1TMS9</accession>
<comment type="similarity">
    <text evidence="4 18 19">Belongs to the CDP-alcohol phosphatidyltransferase class-I family.</text>
</comment>
<feature type="transmembrane region" description="Helical" evidence="20">
    <location>
        <begin position="139"/>
        <end position="159"/>
    </location>
</feature>
<feature type="transmembrane region" description="Helical" evidence="20">
    <location>
        <begin position="6"/>
        <end position="28"/>
    </location>
</feature>
<dbReference type="PIRSF" id="PIRSF000848">
    <property type="entry name" value="CDP_diag_ino_3_P"/>
    <property type="match status" value="1"/>
</dbReference>
<evidence type="ECO:0000256" key="4">
    <source>
        <dbReference type="ARBA" id="ARBA00010441"/>
    </source>
</evidence>
<evidence type="ECO:0000256" key="9">
    <source>
        <dbReference type="ARBA" id="ARBA00022723"/>
    </source>
</evidence>
<proteinExistence type="inferred from homology"/>
<dbReference type="PANTHER" id="PTHR15362:SF4">
    <property type="entry name" value="CDP-DIACYLGLYCEROL--INOSITOL 3-PHOSPHATIDYLTRANSFERASE"/>
    <property type="match status" value="1"/>
</dbReference>
<dbReference type="FunFam" id="1.20.120.1760:FF:000003">
    <property type="entry name" value="CDP-diacylglycerol--inositol 3-phosphatidyltransferase"/>
    <property type="match status" value="1"/>
</dbReference>
<evidence type="ECO:0000256" key="10">
    <source>
        <dbReference type="ARBA" id="ARBA00022842"/>
    </source>
</evidence>
<keyword evidence="16 18" id="KW-1208">Phospholipid metabolism</keyword>
<keyword evidence="22" id="KW-1185">Reference proteome</keyword>
<keyword evidence="7 18" id="KW-0808">Transferase</keyword>
<comment type="cofactor">
    <cofactor evidence="1">
        <name>Mn(2+)</name>
        <dbReference type="ChEBI" id="CHEBI:29035"/>
    </cofactor>
</comment>
<dbReference type="GO" id="GO:0006661">
    <property type="term" value="P:phosphatidylinositol biosynthetic process"/>
    <property type="evidence" value="ECO:0007669"/>
    <property type="project" value="TreeGrafter"/>
</dbReference>
<dbReference type="GO" id="GO:0005794">
    <property type="term" value="C:Golgi apparatus"/>
    <property type="evidence" value="ECO:0007669"/>
    <property type="project" value="TreeGrafter"/>
</dbReference>
<comment type="cofactor">
    <cofactor evidence="2">
        <name>Mg(2+)</name>
        <dbReference type="ChEBI" id="CHEBI:18420"/>
    </cofactor>
</comment>
<sequence length="217" mass="24339">MAENIFLFVPNLIGYGRIILALLSFYYMPTNPSLAAFSYILSGFLDAFDGHAARLLNQGTKFGAMLDMLTDRCGTMCLLITLGHFYPSYMFLFQLSSTIDIACHWLHLHTTIMSGRDSHKGKEANVNPLLRIYYSSRPVLFFMCAGNELFYASLYLMYFSEGPQVIGGLGLWRCLVYVLLPVAVLKSILALMQGYNAAIGLGDIDVKEREQAREKAK</sequence>
<evidence type="ECO:0000256" key="11">
    <source>
        <dbReference type="ARBA" id="ARBA00022989"/>
    </source>
</evidence>
<name>A0AAE1TMS9_9EUCA</name>
<evidence type="ECO:0000256" key="5">
    <source>
        <dbReference type="ARBA" id="ARBA00013212"/>
    </source>
</evidence>
<evidence type="ECO:0000256" key="17">
    <source>
        <dbReference type="ARBA" id="ARBA00070582"/>
    </source>
</evidence>
<comment type="subcellular location">
    <subcellularLocation>
        <location evidence="3">Membrane</location>
        <topology evidence="3">Multi-pass membrane protein</topology>
    </subcellularLocation>
</comment>
<evidence type="ECO:0000256" key="15">
    <source>
        <dbReference type="ARBA" id="ARBA00023211"/>
    </source>
</evidence>